<dbReference type="GeneID" id="92086685"/>
<dbReference type="EMBL" id="JAQQWL010000002">
    <property type="protein sequence ID" value="KAK8087239.1"/>
    <property type="molecule type" value="Genomic_DNA"/>
</dbReference>
<organism evidence="1 2">
    <name type="scientific">Apiospora phragmitis</name>
    <dbReference type="NCBI Taxonomy" id="2905665"/>
    <lineage>
        <taxon>Eukaryota</taxon>
        <taxon>Fungi</taxon>
        <taxon>Dikarya</taxon>
        <taxon>Ascomycota</taxon>
        <taxon>Pezizomycotina</taxon>
        <taxon>Sordariomycetes</taxon>
        <taxon>Xylariomycetidae</taxon>
        <taxon>Amphisphaeriales</taxon>
        <taxon>Apiosporaceae</taxon>
        <taxon>Apiospora</taxon>
    </lineage>
</organism>
<reference evidence="1 2" key="1">
    <citation type="submission" date="2023-01" db="EMBL/GenBank/DDBJ databases">
        <title>Analysis of 21 Apiospora genomes using comparative genomics revels a genus with tremendous synthesis potential of carbohydrate active enzymes and secondary metabolites.</title>
        <authorList>
            <person name="Sorensen T."/>
        </authorList>
    </citation>
    <scope>NUCLEOTIDE SEQUENCE [LARGE SCALE GENOMIC DNA]</scope>
    <source>
        <strain evidence="1 2">CBS 135458</strain>
    </source>
</reference>
<dbReference type="Proteomes" id="UP001480595">
    <property type="component" value="Unassembled WGS sequence"/>
</dbReference>
<comment type="caution">
    <text evidence="1">The sequence shown here is derived from an EMBL/GenBank/DDBJ whole genome shotgun (WGS) entry which is preliminary data.</text>
</comment>
<keyword evidence="2" id="KW-1185">Reference proteome</keyword>
<sequence>MIDSVLNAVRDSNSAVRRMEYSQDTGYKAASNPLQHTCAPTLVMVPISLLRSTISPIIGSTAPAVGEVSYHTMRIEVQMALADVPDGHRTLGSGSAFAGHLGVI</sequence>
<evidence type="ECO:0000313" key="1">
    <source>
        <dbReference type="EMBL" id="KAK8087239.1"/>
    </source>
</evidence>
<protein>
    <submittedName>
        <fullName evidence="1">Uncharacterized protein</fullName>
    </submittedName>
</protein>
<name>A0ABR1WVP8_9PEZI</name>
<gene>
    <name evidence="1" type="ORF">PG994_002213</name>
</gene>
<accession>A0ABR1WVP8</accession>
<evidence type="ECO:0000313" key="2">
    <source>
        <dbReference type="Proteomes" id="UP001480595"/>
    </source>
</evidence>
<dbReference type="RefSeq" id="XP_066721763.1">
    <property type="nucleotide sequence ID" value="XM_066853622.1"/>
</dbReference>
<proteinExistence type="predicted"/>